<dbReference type="Proteomes" id="UP001219525">
    <property type="component" value="Unassembled WGS sequence"/>
</dbReference>
<dbReference type="EMBL" id="JARJCW010000007">
    <property type="protein sequence ID" value="KAJ7222404.1"/>
    <property type="molecule type" value="Genomic_DNA"/>
</dbReference>
<reference evidence="2" key="1">
    <citation type="submission" date="2023-03" db="EMBL/GenBank/DDBJ databases">
        <title>Massive genome expansion in bonnet fungi (Mycena s.s.) driven by repeated elements and novel gene families across ecological guilds.</title>
        <authorList>
            <consortium name="Lawrence Berkeley National Laboratory"/>
            <person name="Harder C.B."/>
            <person name="Miyauchi S."/>
            <person name="Viragh M."/>
            <person name="Kuo A."/>
            <person name="Thoen E."/>
            <person name="Andreopoulos B."/>
            <person name="Lu D."/>
            <person name="Skrede I."/>
            <person name="Drula E."/>
            <person name="Henrissat B."/>
            <person name="Morin E."/>
            <person name="Kohler A."/>
            <person name="Barry K."/>
            <person name="LaButti K."/>
            <person name="Morin E."/>
            <person name="Salamov A."/>
            <person name="Lipzen A."/>
            <person name="Mereny Z."/>
            <person name="Hegedus B."/>
            <person name="Baldrian P."/>
            <person name="Stursova M."/>
            <person name="Weitz H."/>
            <person name="Taylor A."/>
            <person name="Grigoriev I.V."/>
            <person name="Nagy L.G."/>
            <person name="Martin F."/>
            <person name="Kauserud H."/>
        </authorList>
    </citation>
    <scope>NUCLEOTIDE SEQUENCE</scope>
    <source>
        <strain evidence="2">9144</strain>
    </source>
</reference>
<organism evidence="2 3">
    <name type="scientific">Mycena pura</name>
    <dbReference type="NCBI Taxonomy" id="153505"/>
    <lineage>
        <taxon>Eukaryota</taxon>
        <taxon>Fungi</taxon>
        <taxon>Dikarya</taxon>
        <taxon>Basidiomycota</taxon>
        <taxon>Agaricomycotina</taxon>
        <taxon>Agaricomycetes</taxon>
        <taxon>Agaricomycetidae</taxon>
        <taxon>Agaricales</taxon>
        <taxon>Marasmiineae</taxon>
        <taxon>Mycenaceae</taxon>
        <taxon>Mycena</taxon>
    </lineage>
</organism>
<evidence type="ECO:0000313" key="2">
    <source>
        <dbReference type="EMBL" id="KAJ7222404.1"/>
    </source>
</evidence>
<name>A0AAD6YKV5_9AGAR</name>
<feature type="region of interest" description="Disordered" evidence="1">
    <location>
        <begin position="62"/>
        <end position="82"/>
    </location>
</feature>
<accession>A0AAD6YKV5</accession>
<comment type="caution">
    <text evidence="2">The sequence shown here is derived from an EMBL/GenBank/DDBJ whole genome shotgun (WGS) entry which is preliminary data.</text>
</comment>
<evidence type="ECO:0000256" key="1">
    <source>
        <dbReference type="SAM" id="MobiDB-lite"/>
    </source>
</evidence>
<keyword evidence="3" id="KW-1185">Reference proteome</keyword>
<protein>
    <submittedName>
        <fullName evidence="2">Uncharacterized protein</fullName>
    </submittedName>
</protein>
<evidence type="ECO:0000313" key="3">
    <source>
        <dbReference type="Proteomes" id="UP001219525"/>
    </source>
</evidence>
<sequence>MAFRNGRKKETSKDARFIRLTIGCLINTPVTHFTQGGSCRLRQCWHVDPVLASPPVFGTASGDAMPSAASGNSHGPPPATLGHPPTSMINGDVDRLHRMPEASDITILQDPVLPEAGGTVSPEAGETKADCQRHLWQHCAAGGCSKNMGEGAAKDLMTEATKDSTMEVVYFLWALIALDIGLQETDLMNTQIHVMPWCNTKDKCRNLATCLIMRECAAVHRAATPGTATVDSHMALPLSVFTMHS</sequence>
<dbReference type="AlphaFoldDB" id="A0AAD6YKV5"/>
<gene>
    <name evidence="2" type="ORF">GGX14DRAFT_388211</name>
</gene>
<proteinExistence type="predicted"/>